<evidence type="ECO:0000259" key="1">
    <source>
        <dbReference type="PROSITE" id="PS50181"/>
    </source>
</evidence>
<protein>
    <recommendedName>
        <fullName evidence="1">F-box domain-containing protein</fullName>
    </recommendedName>
</protein>
<dbReference type="PROSITE" id="PS50181">
    <property type="entry name" value="FBOX"/>
    <property type="match status" value="1"/>
</dbReference>
<comment type="caution">
    <text evidence="2">The sequence shown here is derived from an EMBL/GenBank/DDBJ whole genome shotgun (WGS) entry which is preliminary data.</text>
</comment>
<proteinExistence type="predicted"/>
<accession>A0AAN7VX19</accession>
<dbReference type="SUPFAM" id="SSF81383">
    <property type="entry name" value="F-box domain"/>
    <property type="match status" value="1"/>
</dbReference>
<evidence type="ECO:0000313" key="2">
    <source>
        <dbReference type="EMBL" id="KAK5707632.1"/>
    </source>
</evidence>
<reference evidence="2" key="1">
    <citation type="submission" date="2023-08" db="EMBL/GenBank/DDBJ databases">
        <title>Black Yeasts Isolated from many extreme environments.</title>
        <authorList>
            <person name="Coleine C."/>
            <person name="Stajich J.E."/>
            <person name="Selbmann L."/>
        </authorList>
    </citation>
    <scope>NUCLEOTIDE SEQUENCE</scope>
    <source>
        <strain evidence="2">CCFEE 5810</strain>
    </source>
</reference>
<dbReference type="Pfam" id="PF00646">
    <property type="entry name" value="F-box"/>
    <property type="match status" value="1"/>
</dbReference>
<dbReference type="InterPro" id="IPR036047">
    <property type="entry name" value="F-box-like_dom_sf"/>
</dbReference>
<name>A0AAN7VX19_9PEZI</name>
<dbReference type="Proteomes" id="UP001310594">
    <property type="component" value="Unassembled WGS sequence"/>
</dbReference>
<gene>
    <name evidence="2" type="ORF">LTR97_000170</name>
</gene>
<sequence>MAVDSDPPDGLLCFPDEIIENILSTLQLTDMQNLRLCSREMAAKTLQPRFKAFYHSKTIPLQGTALENFSNVTRNSGLGCLIQNLTIVGQVEDSGKVPAKGKRKARSQGTSISTEEALAFLTASFKNVAAAANRHRPLHSLKLAYSDMRSKIPGKGFRDTYDNTLRRWRPIWQCAATIFHTIVSALETSHLSIQSLQLFNDFDHQRCSLACSALQTTLDDVRPVRALSALTHLSISVSDAEDSSQLSGLRELLEMSPRLTHLDIHQFSLGFENLPATKFFARRAIGDERPSFEFSPNAQENLTRLFQHASEANPMPQGLKNIRLDGIHTTGQDLLRFVRRVAPQHITLRHIRLATGNFRSLFDYCTIPNSGSIVHLDLQDLREGEWHVIFDDSGTRSLQRSGSGALHPIAYRVPHLCQQGGPDLQEQIRQNRYMYGPL</sequence>
<organism evidence="2 3">
    <name type="scientific">Elasticomyces elasticus</name>
    <dbReference type="NCBI Taxonomy" id="574655"/>
    <lineage>
        <taxon>Eukaryota</taxon>
        <taxon>Fungi</taxon>
        <taxon>Dikarya</taxon>
        <taxon>Ascomycota</taxon>
        <taxon>Pezizomycotina</taxon>
        <taxon>Dothideomycetes</taxon>
        <taxon>Dothideomycetidae</taxon>
        <taxon>Mycosphaerellales</taxon>
        <taxon>Teratosphaeriaceae</taxon>
        <taxon>Elasticomyces</taxon>
    </lineage>
</organism>
<dbReference type="Gene3D" id="3.80.10.10">
    <property type="entry name" value="Ribonuclease Inhibitor"/>
    <property type="match status" value="1"/>
</dbReference>
<dbReference type="AlphaFoldDB" id="A0AAN7VX19"/>
<feature type="domain" description="F-box" evidence="1">
    <location>
        <begin position="8"/>
        <end position="57"/>
    </location>
</feature>
<evidence type="ECO:0000313" key="3">
    <source>
        <dbReference type="Proteomes" id="UP001310594"/>
    </source>
</evidence>
<dbReference type="InterPro" id="IPR032675">
    <property type="entry name" value="LRR_dom_sf"/>
</dbReference>
<dbReference type="InterPro" id="IPR001810">
    <property type="entry name" value="F-box_dom"/>
</dbReference>
<dbReference type="EMBL" id="JAVRQU010000001">
    <property type="protein sequence ID" value="KAK5707632.1"/>
    <property type="molecule type" value="Genomic_DNA"/>
</dbReference>